<keyword evidence="3" id="KW-1185">Reference proteome</keyword>
<dbReference type="AlphaFoldDB" id="A0A4Y7SDP4"/>
<comment type="caution">
    <text evidence="2">The sequence shown here is derived from an EMBL/GenBank/DDBJ whole genome shotgun (WGS) entry which is preliminary data.</text>
</comment>
<reference evidence="2 3" key="1">
    <citation type="journal article" date="2019" name="Nat. Ecol. Evol.">
        <title>Megaphylogeny resolves global patterns of mushroom evolution.</title>
        <authorList>
            <person name="Varga T."/>
            <person name="Krizsan K."/>
            <person name="Foldi C."/>
            <person name="Dima B."/>
            <person name="Sanchez-Garcia M."/>
            <person name="Sanchez-Ramirez S."/>
            <person name="Szollosi G.J."/>
            <person name="Szarkandi J.G."/>
            <person name="Papp V."/>
            <person name="Albert L."/>
            <person name="Andreopoulos W."/>
            <person name="Angelini C."/>
            <person name="Antonin V."/>
            <person name="Barry K.W."/>
            <person name="Bougher N.L."/>
            <person name="Buchanan P."/>
            <person name="Buyck B."/>
            <person name="Bense V."/>
            <person name="Catcheside P."/>
            <person name="Chovatia M."/>
            <person name="Cooper J."/>
            <person name="Damon W."/>
            <person name="Desjardin D."/>
            <person name="Finy P."/>
            <person name="Geml J."/>
            <person name="Haridas S."/>
            <person name="Hughes K."/>
            <person name="Justo A."/>
            <person name="Karasinski D."/>
            <person name="Kautmanova I."/>
            <person name="Kiss B."/>
            <person name="Kocsube S."/>
            <person name="Kotiranta H."/>
            <person name="LaButti K.M."/>
            <person name="Lechner B.E."/>
            <person name="Liimatainen K."/>
            <person name="Lipzen A."/>
            <person name="Lukacs Z."/>
            <person name="Mihaltcheva S."/>
            <person name="Morgado L.N."/>
            <person name="Niskanen T."/>
            <person name="Noordeloos M.E."/>
            <person name="Ohm R.A."/>
            <person name="Ortiz-Santana B."/>
            <person name="Ovrebo C."/>
            <person name="Racz N."/>
            <person name="Riley R."/>
            <person name="Savchenko A."/>
            <person name="Shiryaev A."/>
            <person name="Soop K."/>
            <person name="Spirin V."/>
            <person name="Szebenyi C."/>
            <person name="Tomsovsky M."/>
            <person name="Tulloss R.E."/>
            <person name="Uehling J."/>
            <person name="Grigoriev I.V."/>
            <person name="Vagvolgyi C."/>
            <person name="Papp T."/>
            <person name="Martin F.M."/>
            <person name="Miettinen O."/>
            <person name="Hibbett D.S."/>
            <person name="Nagy L.G."/>
        </authorList>
    </citation>
    <scope>NUCLEOTIDE SEQUENCE [LARGE SCALE GENOMIC DNA]</scope>
    <source>
        <strain evidence="2 3">FP101781</strain>
    </source>
</reference>
<protein>
    <submittedName>
        <fullName evidence="2">Uncharacterized protein</fullName>
    </submittedName>
</protein>
<feature type="region of interest" description="Disordered" evidence="1">
    <location>
        <begin position="133"/>
        <end position="159"/>
    </location>
</feature>
<organism evidence="2 3">
    <name type="scientific">Coprinellus micaceus</name>
    <name type="common">Glistening ink-cap mushroom</name>
    <name type="synonym">Coprinus micaceus</name>
    <dbReference type="NCBI Taxonomy" id="71717"/>
    <lineage>
        <taxon>Eukaryota</taxon>
        <taxon>Fungi</taxon>
        <taxon>Dikarya</taxon>
        <taxon>Basidiomycota</taxon>
        <taxon>Agaricomycotina</taxon>
        <taxon>Agaricomycetes</taxon>
        <taxon>Agaricomycetidae</taxon>
        <taxon>Agaricales</taxon>
        <taxon>Agaricineae</taxon>
        <taxon>Psathyrellaceae</taxon>
        <taxon>Coprinellus</taxon>
    </lineage>
</organism>
<evidence type="ECO:0000256" key="1">
    <source>
        <dbReference type="SAM" id="MobiDB-lite"/>
    </source>
</evidence>
<evidence type="ECO:0000313" key="3">
    <source>
        <dbReference type="Proteomes" id="UP000298030"/>
    </source>
</evidence>
<accession>A0A4Y7SDP4</accession>
<proteinExistence type="predicted"/>
<sequence length="159" mass="17642">MQPTRVERAERLYIELGSLSTRTRVPSEIVYLGHFLEGGDSAHWAWRARRRSGTSTLESRPLDGGLWSMPDDNITHTPLQVTSMADAYLFESGDLEGPMTPAAKNQFKGYHTFRGCAPSTRISRRRCTSTRSLAQGGLDLPSELSTNPLSGRDLLFSTP</sequence>
<evidence type="ECO:0000313" key="2">
    <source>
        <dbReference type="EMBL" id="TEB19892.1"/>
    </source>
</evidence>
<name>A0A4Y7SDP4_COPMI</name>
<dbReference type="Proteomes" id="UP000298030">
    <property type="component" value="Unassembled WGS sequence"/>
</dbReference>
<gene>
    <name evidence="2" type="ORF">FA13DRAFT_298571</name>
</gene>
<dbReference type="EMBL" id="QPFP01000163">
    <property type="protein sequence ID" value="TEB19892.1"/>
    <property type="molecule type" value="Genomic_DNA"/>
</dbReference>